<evidence type="ECO:0000313" key="2">
    <source>
        <dbReference type="EMBL" id="KAJ8888661.1"/>
    </source>
</evidence>
<keyword evidence="3" id="KW-1185">Reference proteome</keyword>
<evidence type="ECO:0000313" key="3">
    <source>
        <dbReference type="Proteomes" id="UP001159363"/>
    </source>
</evidence>
<reference evidence="2 3" key="1">
    <citation type="submission" date="2023-02" db="EMBL/GenBank/DDBJ databases">
        <title>LHISI_Scaffold_Assembly.</title>
        <authorList>
            <person name="Stuart O.P."/>
            <person name="Cleave R."/>
            <person name="Magrath M.J.L."/>
            <person name="Mikheyev A.S."/>
        </authorList>
    </citation>
    <scope>NUCLEOTIDE SEQUENCE [LARGE SCALE GENOMIC DNA]</scope>
    <source>
        <strain evidence="2">Daus_M_001</strain>
        <tissue evidence="2">Leg muscle</tissue>
    </source>
</reference>
<name>A0ABQ9HWA7_9NEOP</name>
<sequence>MRQINKRETVRQKSLEREGGQKAPTEHAIHHEPLLCGLRQIQKTTSSLLICLPIVHPNNACYSVAEFWSSFRLMNALKVEHFAGDSRRGTLIVGNREKESGRAGNVERVRRTCHRKRCGQDFNTYSACRQRWQCYIESRLTPAKPRAAVSEPRSWRLARGARLSIDIGATVAERLARSPSSKTNRIHSLAGSPDFRKWESCRTMLLVDGFSRGFPLPLFRRRSIFTSITLIGSQDLALQPRLATPSYPLPADLTGRPTHAFTRPHSGMFPSPGHNSSFCPASNKPPLHFTHVSRAHTPAVFDH</sequence>
<feature type="region of interest" description="Disordered" evidence="1">
    <location>
        <begin position="1"/>
        <end position="26"/>
    </location>
</feature>
<dbReference type="Proteomes" id="UP001159363">
    <property type="component" value="Chromosome 3"/>
</dbReference>
<protein>
    <submittedName>
        <fullName evidence="2">Uncharacterized protein</fullName>
    </submittedName>
</protein>
<comment type="caution">
    <text evidence="2">The sequence shown here is derived from an EMBL/GenBank/DDBJ whole genome shotgun (WGS) entry which is preliminary data.</text>
</comment>
<organism evidence="2 3">
    <name type="scientific">Dryococelus australis</name>
    <dbReference type="NCBI Taxonomy" id="614101"/>
    <lineage>
        <taxon>Eukaryota</taxon>
        <taxon>Metazoa</taxon>
        <taxon>Ecdysozoa</taxon>
        <taxon>Arthropoda</taxon>
        <taxon>Hexapoda</taxon>
        <taxon>Insecta</taxon>
        <taxon>Pterygota</taxon>
        <taxon>Neoptera</taxon>
        <taxon>Polyneoptera</taxon>
        <taxon>Phasmatodea</taxon>
        <taxon>Verophasmatodea</taxon>
        <taxon>Anareolatae</taxon>
        <taxon>Phasmatidae</taxon>
        <taxon>Eurycanthinae</taxon>
        <taxon>Dryococelus</taxon>
    </lineage>
</organism>
<evidence type="ECO:0000256" key="1">
    <source>
        <dbReference type="SAM" id="MobiDB-lite"/>
    </source>
</evidence>
<gene>
    <name evidence="2" type="ORF">PR048_008153</name>
</gene>
<dbReference type="EMBL" id="JARBHB010000003">
    <property type="protein sequence ID" value="KAJ8888661.1"/>
    <property type="molecule type" value="Genomic_DNA"/>
</dbReference>
<proteinExistence type="predicted"/>
<accession>A0ABQ9HWA7</accession>